<comment type="catalytic activity">
    <reaction evidence="1">
        <text>a 1,2-diacyl-sn-glycero-3-phospho-(1D-myo-inositol-4,5-bisphosphate) + H2O = 1D-myo-inositol 1,4,5-trisphosphate + a 1,2-diacyl-sn-glycerol + H(+)</text>
        <dbReference type="Rhea" id="RHEA:33179"/>
        <dbReference type="ChEBI" id="CHEBI:15377"/>
        <dbReference type="ChEBI" id="CHEBI:15378"/>
        <dbReference type="ChEBI" id="CHEBI:17815"/>
        <dbReference type="ChEBI" id="CHEBI:58456"/>
        <dbReference type="ChEBI" id="CHEBI:203600"/>
        <dbReference type="EC" id="3.1.4.11"/>
    </reaction>
</comment>
<dbReference type="Pfam" id="PF00388">
    <property type="entry name" value="PI-PLC-X"/>
    <property type="match status" value="1"/>
</dbReference>
<dbReference type="Gene3D" id="3.20.20.190">
    <property type="entry name" value="Phosphatidylinositol (PI) phosphodiesterase"/>
    <property type="match status" value="1"/>
</dbReference>
<dbReference type="Pfam" id="PF00387">
    <property type="entry name" value="PI-PLC-Y"/>
    <property type="match status" value="1"/>
</dbReference>
<dbReference type="GO" id="GO:0048015">
    <property type="term" value="P:phosphatidylinositol-mediated signaling"/>
    <property type="evidence" value="ECO:0007669"/>
    <property type="project" value="TreeGrafter"/>
</dbReference>
<keyword evidence="1" id="KW-0442">Lipid degradation</keyword>
<keyword evidence="5" id="KW-1185">Reference proteome</keyword>
<reference evidence="4 5" key="1">
    <citation type="journal article" date="2020" name="ISME J.">
        <title>Uncovering the hidden diversity of litter-decomposition mechanisms in mushroom-forming fungi.</title>
        <authorList>
            <person name="Floudas D."/>
            <person name="Bentzer J."/>
            <person name="Ahren D."/>
            <person name="Johansson T."/>
            <person name="Persson P."/>
            <person name="Tunlid A."/>
        </authorList>
    </citation>
    <scope>NUCLEOTIDE SEQUENCE [LARGE SCALE GENOMIC DNA]</scope>
    <source>
        <strain evidence="4 5">CBS 101986</strain>
    </source>
</reference>
<dbReference type="InterPro" id="IPR001192">
    <property type="entry name" value="PI-PLC_fam"/>
</dbReference>
<name>A0A8H5F140_9AGAR</name>
<comment type="caution">
    <text evidence="4">The sequence shown here is derived from an EMBL/GenBank/DDBJ whole genome shotgun (WGS) entry which is preliminary data.</text>
</comment>
<dbReference type="GO" id="GO:0016042">
    <property type="term" value="P:lipid catabolic process"/>
    <property type="evidence" value="ECO:0007669"/>
    <property type="project" value="UniProtKB-KW"/>
</dbReference>
<proteinExistence type="predicted"/>
<evidence type="ECO:0000256" key="2">
    <source>
        <dbReference type="SAM" id="MobiDB-lite"/>
    </source>
</evidence>
<organism evidence="4 5">
    <name type="scientific">Psilocybe cf. subviscida</name>
    <dbReference type="NCBI Taxonomy" id="2480587"/>
    <lineage>
        <taxon>Eukaryota</taxon>
        <taxon>Fungi</taxon>
        <taxon>Dikarya</taxon>
        <taxon>Basidiomycota</taxon>
        <taxon>Agaricomycotina</taxon>
        <taxon>Agaricomycetes</taxon>
        <taxon>Agaricomycetidae</taxon>
        <taxon>Agaricales</taxon>
        <taxon>Agaricineae</taxon>
        <taxon>Strophariaceae</taxon>
        <taxon>Psilocybe</taxon>
    </lineage>
</organism>
<protein>
    <recommendedName>
        <fullName evidence="1">Phosphoinositide phospholipase C</fullName>
        <ecNumber evidence="1">3.1.4.11</ecNumber>
    </recommendedName>
</protein>
<dbReference type="Proteomes" id="UP000567179">
    <property type="component" value="Unassembled WGS sequence"/>
</dbReference>
<dbReference type="SMART" id="SM00149">
    <property type="entry name" value="PLCYc"/>
    <property type="match status" value="1"/>
</dbReference>
<keyword evidence="1" id="KW-0378">Hydrolase</keyword>
<dbReference type="SMART" id="SM00148">
    <property type="entry name" value="PLCXc"/>
    <property type="match status" value="1"/>
</dbReference>
<feature type="region of interest" description="Disordered" evidence="2">
    <location>
        <begin position="256"/>
        <end position="281"/>
    </location>
</feature>
<dbReference type="PROSITE" id="PS50007">
    <property type="entry name" value="PIPLC_X_DOMAIN"/>
    <property type="match status" value="1"/>
</dbReference>
<dbReference type="PRINTS" id="PR00390">
    <property type="entry name" value="PHPHLIPASEC"/>
</dbReference>
<dbReference type="OrthoDB" id="269822at2759"/>
<keyword evidence="1" id="KW-0443">Lipid metabolism</keyword>
<sequence>MPSSQSQNDASATLQDELAHFFHIETAHNLEIATDNQSLRLSEDVVQFLADKEPQEDVKRRPFVLIKHVVDDTLPLTDYFVSSSHNTYLLSRQIVGKASAASYTHVLRRNGRCVEIDVWPSSKGLIVNHGYTLSRGVPFADVCAAIEDAVTPGCWPVFVSLECHVDVQGQKELVRQMLDAWGDKLVRGRAELLDEGGEEIVTPRDLRGRIVLMVEYYPTLISGTGEHTVGSSDSSSESSDEDQSVEGIRARLGSLWSHHSTTDENSAETDNQARKRKAPKPKISDELAELGYYARSMKPYKGWLTSPMPEGPAHILINISESGLAALLHLPENITELIEHASRYLRRVYPRGTRVRSTNLDPLVVWGSGGQVAGLNWQKYDMGMQVNEAMFVGTEGWVEKPVWMRKGQLDKEAESQPEIYREKLVGEIVGVSSLPAPNNRSGKKFSTYILVELLTSGALQTGDVIKDLKGRHTSFRSKTLKVHHTEGIGADAFWDERFEWEYTKDDLTCLRRVFHYIRG</sequence>
<gene>
    <name evidence="4" type="ORF">D9619_008546</name>
</gene>
<dbReference type="GO" id="GO:0004435">
    <property type="term" value="F:phosphatidylinositol-4,5-bisphosphate phospholipase C activity"/>
    <property type="evidence" value="ECO:0007669"/>
    <property type="project" value="UniProtKB-EC"/>
</dbReference>
<dbReference type="InterPro" id="IPR000909">
    <property type="entry name" value="PLipase_C_PInositol-sp_X_dom"/>
</dbReference>
<dbReference type="SUPFAM" id="SSF51695">
    <property type="entry name" value="PLC-like phosphodiesterases"/>
    <property type="match status" value="1"/>
</dbReference>
<dbReference type="EMBL" id="JAACJJ010000029">
    <property type="protein sequence ID" value="KAF5319692.1"/>
    <property type="molecule type" value="Genomic_DNA"/>
</dbReference>
<evidence type="ECO:0000313" key="4">
    <source>
        <dbReference type="EMBL" id="KAF5319692.1"/>
    </source>
</evidence>
<dbReference type="GO" id="GO:0051209">
    <property type="term" value="P:release of sequestered calcium ion into cytosol"/>
    <property type="evidence" value="ECO:0007669"/>
    <property type="project" value="TreeGrafter"/>
</dbReference>
<dbReference type="PANTHER" id="PTHR10336">
    <property type="entry name" value="PHOSPHOINOSITIDE-SPECIFIC PHOSPHOLIPASE C FAMILY PROTEIN"/>
    <property type="match status" value="1"/>
</dbReference>
<dbReference type="EC" id="3.1.4.11" evidence="1"/>
<accession>A0A8H5F140</accession>
<dbReference type="AlphaFoldDB" id="A0A8H5F140"/>
<feature type="domain" description="PI-PLC Y-box" evidence="3">
    <location>
        <begin position="287"/>
        <end position="405"/>
    </location>
</feature>
<feature type="region of interest" description="Disordered" evidence="2">
    <location>
        <begin position="225"/>
        <end position="244"/>
    </location>
</feature>
<dbReference type="PANTHER" id="PTHR10336:SF169">
    <property type="entry name" value="PHOSPHOINOSITIDE PHOSPHOLIPASE C"/>
    <property type="match status" value="1"/>
</dbReference>
<evidence type="ECO:0000313" key="5">
    <source>
        <dbReference type="Proteomes" id="UP000567179"/>
    </source>
</evidence>
<dbReference type="PROSITE" id="PS50008">
    <property type="entry name" value="PIPLC_Y_DOMAIN"/>
    <property type="match status" value="1"/>
</dbReference>
<evidence type="ECO:0000256" key="1">
    <source>
        <dbReference type="RuleBase" id="RU361133"/>
    </source>
</evidence>
<evidence type="ECO:0000259" key="3">
    <source>
        <dbReference type="PROSITE" id="PS50008"/>
    </source>
</evidence>
<dbReference type="InterPro" id="IPR017946">
    <property type="entry name" value="PLC-like_Pdiesterase_TIM-brl"/>
</dbReference>
<dbReference type="InterPro" id="IPR001711">
    <property type="entry name" value="PLipase_C_Pinositol-sp_Y"/>
</dbReference>